<dbReference type="PANTHER" id="PTHR43102:SF2">
    <property type="entry name" value="GAF DOMAIN-CONTAINING PROTEIN"/>
    <property type="match status" value="1"/>
</dbReference>
<evidence type="ECO:0000256" key="4">
    <source>
        <dbReference type="PROSITE-ProRule" id="PRU00091"/>
    </source>
</evidence>
<dbReference type="OrthoDB" id="163492at2759"/>
<dbReference type="InterPro" id="IPR017455">
    <property type="entry name" value="Znf_FYVE-rel"/>
</dbReference>
<proteinExistence type="predicted"/>
<sequence>MPPAEDAEQQPKESTVTLEVVLTCTLDPRQAEEVVDNDEKASEVLHQQKQRLRHDALCLTRLQPFIDAYRQEKVRGSAEVAQPREPHHDPKDCDPNMLRGSMFSGGRTCGVCHRKFGPFRWKRHCESCKKIVCNQCLSVLAAAPSLSRRKKRVCSQCLYGETANVAAMHKAAADGAHGGDSAAVSAQNASMSVFQFPSLDTLVTKHKANKAATPVNAGGRTPSRASGRVQIDLGLDPSLATSSRSSDRRRARSRQSQLSQGSTTSNTSVTNSFVAATADNRRATLADRTDLDDTESAMTKSMRSRRAKTVLLDEPQTKPVIHKPLNFITPLSSSAPTHSLYSTSEEKVEEELLSVKLVVKPRASSCQNSNVQFVQLKTPEPDYELDFHWYNIFPKAPIHRSATEMARARYVEVTGLKVDARSLEFMRQDSELEELACRVLNVASQWHGCSICIVGSYEVYCLVTASNQPELDLDDELLELETSPVTLDDVIPREESISAYAVHHRCPFFVAEMEHDPRFRAHPLHTEQRAVSLLSFPIYSSGADISESEAYCVATLDMWKRDHVPASSHVSQEWMTNIGDILLKISARLEALALESQTFLKPRSRAGHSFGSSCDSIGSTRRADSIIDLYDIDSESVVDSPPLSQADTMDRLTNLSYAKVRGLGLGGMSGPGSSTWKYDSDNESTTSSQSASSQSSRFSSHLYSAADMHSTIESLLQQASKTSKYISETGVSI</sequence>
<dbReference type="InterPro" id="IPR029016">
    <property type="entry name" value="GAF-like_dom_sf"/>
</dbReference>
<evidence type="ECO:0000259" key="6">
    <source>
        <dbReference type="PROSITE" id="PS50178"/>
    </source>
</evidence>
<dbReference type="Pfam" id="PF01363">
    <property type="entry name" value="FYVE"/>
    <property type="match status" value="1"/>
</dbReference>
<dbReference type="Gene3D" id="3.30.450.40">
    <property type="match status" value="1"/>
</dbReference>
<dbReference type="EMBL" id="BSXT01000086">
    <property type="protein sequence ID" value="GMF17086.1"/>
    <property type="molecule type" value="Genomic_DNA"/>
</dbReference>
<organism evidence="7 8">
    <name type="scientific">Phytophthora fragariaefolia</name>
    <dbReference type="NCBI Taxonomy" id="1490495"/>
    <lineage>
        <taxon>Eukaryota</taxon>
        <taxon>Sar</taxon>
        <taxon>Stramenopiles</taxon>
        <taxon>Oomycota</taxon>
        <taxon>Peronosporomycetes</taxon>
        <taxon>Peronosporales</taxon>
        <taxon>Peronosporaceae</taxon>
        <taxon>Phytophthora</taxon>
    </lineage>
</organism>
<evidence type="ECO:0000256" key="3">
    <source>
        <dbReference type="ARBA" id="ARBA00022833"/>
    </source>
</evidence>
<dbReference type="InterPro" id="IPR000306">
    <property type="entry name" value="Znf_FYVE"/>
</dbReference>
<feature type="domain" description="FYVE-type" evidence="6">
    <location>
        <begin position="103"/>
        <end position="162"/>
    </location>
</feature>
<name>A0A9W6TMM0_9STRA</name>
<feature type="compositionally biased region" description="Basic and acidic residues" evidence="5">
    <location>
        <begin position="76"/>
        <end position="94"/>
    </location>
</feature>
<dbReference type="PROSITE" id="PS50178">
    <property type="entry name" value="ZF_FYVE"/>
    <property type="match status" value="1"/>
</dbReference>
<dbReference type="CDD" id="cd00065">
    <property type="entry name" value="FYVE_like_SF"/>
    <property type="match status" value="1"/>
</dbReference>
<dbReference type="Gene3D" id="3.30.40.10">
    <property type="entry name" value="Zinc/RING finger domain, C3HC4 (zinc finger)"/>
    <property type="match status" value="1"/>
</dbReference>
<feature type="region of interest" description="Disordered" evidence="5">
    <location>
        <begin position="210"/>
        <end position="307"/>
    </location>
</feature>
<evidence type="ECO:0000313" key="7">
    <source>
        <dbReference type="EMBL" id="GMF17086.1"/>
    </source>
</evidence>
<protein>
    <submittedName>
        <fullName evidence="7">Unnamed protein product</fullName>
    </submittedName>
</protein>
<dbReference type="GO" id="GO:0008270">
    <property type="term" value="F:zinc ion binding"/>
    <property type="evidence" value="ECO:0007669"/>
    <property type="project" value="UniProtKB-KW"/>
</dbReference>
<feature type="region of interest" description="Disordered" evidence="5">
    <location>
        <begin position="76"/>
        <end position="96"/>
    </location>
</feature>
<dbReference type="InterPro" id="IPR011011">
    <property type="entry name" value="Znf_FYVE_PHD"/>
</dbReference>
<dbReference type="PANTHER" id="PTHR43102">
    <property type="entry name" value="SLR1143 PROTEIN"/>
    <property type="match status" value="1"/>
</dbReference>
<feature type="compositionally biased region" description="Low complexity" evidence="5">
    <location>
        <begin position="254"/>
        <end position="272"/>
    </location>
</feature>
<feature type="compositionally biased region" description="Basic and acidic residues" evidence="5">
    <location>
        <begin position="279"/>
        <end position="291"/>
    </location>
</feature>
<feature type="region of interest" description="Disordered" evidence="5">
    <location>
        <begin position="671"/>
        <end position="693"/>
    </location>
</feature>
<keyword evidence="8" id="KW-1185">Reference proteome</keyword>
<evidence type="ECO:0000313" key="8">
    <source>
        <dbReference type="Proteomes" id="UP001165121"/>
    </source>
</evidence>
<dbReference type="InterPro" id="IPR013083">
    <property type="entry name" value="Znf_RING/FYVE/PHD"/>
</dbReference>
<dbReference type="AlphaFoldDB" id="A0A9W6TMM0"/>
<keyword evidence="1" id="KW-0479">Metal-binding</keyword>
<comment type="caution">
    <text evidence="7">The sequence shown here is derived from an EMBL/GenBank/DDBJ whole genome shotgun (WGS) entry which is preliminary data.</text>
</comment>
<evidence type="ECO:0000256" key="5">
    <source>
        <dbReference type="SAM" id="MobiDB-lite"/>
    </source>
</evidence>
<dbReference type="SUPFAM" id="SSF55781">
    <property type="entry name" value="GAF domain-like"/>
    <property type="match status" value="1"/>
</dbReference>
<evidence type="ECO:0000256" key="2">
    <source>
        <dbReference type="ARBA" id="ARBA00022771"/>
    </source>
</evidence>
<gene>
    <name evidence="7" type="ORF">Pfra01_000106400</name>
</gene>
<dbReference type="Proteomes" id="UP001165121">
    <property type="component" value="Unassembled WGS sequence"/>
</dbReference>
<evidence type="ECO:0000256" key="1">
    <source>
        <dbReference type="ARBA" id="ARBA00022723"/>
    </source>
</evidence>
<keyword evidence="2 4" id="KW-0863">Zinc-finger</keyword>
<reference evidence="7" key="1">
    <citation type="submission" date="2023-04" db="EMBL/GenBank/DDBJ databases">
        <title>Phytophthora fragariaefolia NBRC 109709.</title>
        <authorList>
            <person name="Ichikawa N."/>
            <person name="Sato H."/>
            <person name="Tonouchi N."/>
        </authorList>
    </citation>
    <scope>NUCLEOTIDE SEQUENCE</scope>
    <source>
        <strain evidence="7">NBRC 109709</strain>
    </source>
</reference>
<dbReference type="SUPFAM" id="SSF57903">
    <property type="entry name" value="FYVE/PHD zinc finger"/>
    <property type="match status" value="1"/>
</dbReference>
<accession>A0A9W6TMM0</accession>
<feature type="compositionally biased region" description="Low complexity" evidence="5">
    <location>
        <begin position="683"/>
        <end position="693"/>
    </location>
</feature>
<keyword evidence="3" id="KW-0862">Zinc</keyword>